<dbReference type="Gene3D" id="1.20.920.10">
    <property type="entry name" value="Bromodomain-like"/>
    <property type="match status" value="1"/>
</dbReference>
<evidence type="ECO:0008006" key="16">
    <source>
        <dbReference type="Google" id="ProtNLM"/>
    </source>
</evidence>
<dbReference type="PROSITE" id="PS50016">
    <property type="entry name" value="ZF_PHD_2"/>
    <property type="match status" value="1"/>
</dbReference>
<dbReference type="InterPro" id="IPR036427">
    <property type="entry name" value="Bromodomain-like_sf"/>
</dbReference>
<proteinExistence type="predicted"/>
<keyword evidence="4" id="KW-0156">Chromatin regulator</keyword>
<dbReference type="GO" id="GO:0045893">
    <property type="term" value="P:positive regulation of DNA-templated transcription"/>
    <property type="evidence" value="ECO:0007669"/>
    <property type="project" value="TreeGrafter"/>
</dbReference>
<evidence type="ECO:0000256" key="9">
    <source>
        <dbReference type="PROSITE-ProRule" id="PRU00146"/>
    </source>
</evidence>
<keyword evidence="6 8" id="KW-0103">Bromodomain</keyword>
<dbReference type="CDD" id="cd10518">
    <property type="entry name" value="SET_SETD1-like"/>
    <property type="match status" value="1"/>
</dbReference>
<evidence type="ECO:0000256" key="1">
    <source>
        <dbReference type="ARBA" id="ARBA00022723"/>
    </source>
</evidence>
<evidence type="ECO:0000256" key="5">
    <source>
        <dbReference type="ARBA" id="ARBA00023015"/>
    </source>
</evidence>
<dbReference type="SMART" id="SM00297">
    <property type="entry name" value="BROMO"/>
    <property type="match status" value="1"/>
</dbReference>
<dbReference type="PRINTS" id="PR00503">
    <property type="entry name" value="BROMODOMAIN"/>
</dbReference>
<protein>
    <recommendedName>
        <fullName evidence="16">Histone-lysine N-methyltransferase</fullName>
    </recommendedName>
</protein>
<gene>
    <name evidence="14" type="ORF">FOZ60_015814</name>
</gene>
<dbReference type="PROSITE" id="PS50280">
    <property type="entry name" value="SET"/>
    <property type="match status" value="1"/>
</dbReference>
<evidence type="ECO:0000259" key="12">
    <source>
        <dbReference type="PROSITE" id="PS50016"/>
    </source>
</evidence>
<dbReference type="OrthoDB" id="308383at2759"/>
<dbReference type="GO" id="GO:0042800">
    <property type="term" value="F:histone H3K4 methyltransferase activity"/>
    <property type="evidence" value="ECO:0007669"/>
    <property type="project" value="TreeGrafter"/>
</dbReference>
<dbReference type="GO" id="GO:0035097">
    <property type="term" value="C:histone methyltransferase complex"/>
    <property type="evidence" value="ECO:0007669"/>
    <property type="project" value="TreeGrafter"/>
</dbReference>
<dbReference type="Gene3D" id="3.30.40.10">
    <property type="entry name" value="Zinc/RING finger domain, C3HC4 (zinc finger)"/>
    <property type="match status" value="1"/>
</dbReference>
<keyword evidence="2 9" id="KW-0863">Zinc-finger</keyword>
<feature type="region of interest" description="Disordered" evidence="10">
    <location>
        <begin position="633"/>
        <end position="669"/>
    </location>
</feature>
<feature type="domain" description="Bromo" evidence="11">
    <location>
        <begin position="516"/>
        <end position="586"/>
    </location>
</feature>
<evidence type="ECO:0000256" key="2">
    <source>
        <dbReference type="ARBA" id="ARBA00022771"/>
    </source>
</evidence>
<feature type="domain" description="PHD-type" evidence="12">
    <location>
        <begin position="435"/>
        <end position="502"/>
    </location>
</feature>
<dbReference type="Pfam" id="PF00856">
    <property type="entry name" value="SET"/>
    <property type="match status" value="1"/>
</dbReference>
<dbReference type="Pfam" id="PF00439">
    <property type="entry name" value="Bromodomain"/>
    <property type="match status" value="1"/>
</dbReference>
<comment type="caution">
    <text evidence="14">The sequence shown here is derived from an EMBL/GenBank/DDBJ whole genome shotgun (WGS) entry which is preliminary data.</text>
</comment>
<evidence type="ECO:0000313" key="15">
    <source>
        <dbReference type="Proteomes" id="UP000541610"/>
    </source>
</evidence>
<reference evidence="14 15" key="1">
    <citation type="submission" date="2020-04" db="EMBL/GenBank/DDBJ databases">
        <title>Perkinsus olseni comparative genomics.</title>
        <authorList>
            <person name="Bogema D.R."/>
        </authorList>
    </citation>
    <scope>NUCLEOTIDE SEQUENCE [LARGE SCALE GENOMIC DNA]</scope>
    <source>
        <strain evidence="14">00978-12</strain>
    </source>
</reference>
<sequence length="1810" mass="199710">MPASYLRRLRVTDQFNAVGCGVVMNDASQGSNAEGSSFRIGVVKYFTVKWRRYYIQLVDASAAELEALRPQKLPSLRDAKELAESLAISLAHGDVQFSRSATDRLWVDPEDLQIFVIQTGETFTVRFLDERASPAIITLDLKVWERPDELHQRKSTSPPAPADKERSWYACSICGFQVPKGSIRWARESPGRGSERGRGGSPVCSHTEIKESPHSCPTPEEVDDRQRALQRFHNALGSEANDTVMRDAPDSVDGCQPTVKLEVTGGDQVKKESEEQQPGSEDEDSVQPLQCCNCRNVFHGDCLLAHEKLLPPDGMDEVLQFRNLDTYMQGVATAVPELLPKGCQELHAFSKPKLERPRAELSYQSSQRGQSRDFPLSGLYCCEPLGTYPTNWDKLPLVKLFGCLELAVVCHGCNMSAHGTCCFPIVAPSLLPGTTWRCEDCRQCIAPVCLRAWSTVWCDDMVQCDGCEFWVHAKCDNFTCKEQFTELTDKDVKYFCPICRDTTSKSKYIRALDLLKALDKSHLFSEPVNAAFAPLYLRVVKKPMNLRKMRQKAEAHMYPSVKDFVDDFDQIIANAKLFNMPNTQTYKIAEQFEKNGRLVLERYLLKVAGAAGVAKIVNESPFSPAIPADVASIEGSDRSARTRRSTRISVKPKTDGPSPYKQRLKKAPRKASSAVSRLLASSPSISPISLIITDPRILDLVALIPLLSSSVPPSPLAYPCGALVAPNFLVPCTDITVFTRPRQVAHGKGSVLSPQDSLLVHGRWLLFECCAICGSFGDACSMIECSCCSDAVHYYCAGLISLPDKKGYHCPGCNRCPYCAQVCSKSLSNDPSELTAPRMMCVKCGIIWHSKCRDRWLKKTAASSPDGKRDKLGDWLWDDKFIMCDQCAAEQYKVAFNASRRCLACNNTIIDGTAPKKTCSSKISIAVVDVYRSFPRSCVLCGGKWHSKCIPEFRDLSAISIPDYICCQCLAHTPKERLGGQHSSADQSPTTAASDTEMARSLASELASMRNRHAACAERSRMLDALAGRHNSGLLKKLPKHLEPALQQTMALAGASVGSTATGSTPPIIGADSEDWLVRTMGQDIFLPRRGVKVPGQASPTVSTPQDALIAQRLLAARDILQWIDTQDLSPDGAGSSGSADGSPMDSSPNLVRPDVAEEPRALCQRSWWLHQGVDPGLLLLRIIHKTLTALGKGYIGAFSPARYPVTGMVIPKNSVSIPVWDERRCSLCGTPSDTLSMGRLIPWLDGRWVHALCAQFTVKGLTVTFPGGVVYCGAIVACRAPASGRSNQKAPHASELVSQLHRCAVTLIPVLPPDQEKLFSDECAAIALGPPPHLQKVLPALTPSACILATIGLLHPFQVPRFRTDDGLPICENSAVRSGGLSIVRLGTIDSRDQLEQPNGFVAIRLFWSVEPTRRRSAYVCTIDYDDNGDRVVTVRIATGGVVAVADSVDAAWRQLVEQLSLERRQQAFRDFTAQWFFGLMSPVVVAHLREARRAFARRKIMQEASLWMDHPGARAQLLTGLLGPGNDSCGPVESGKFKSGWEQPAQPDMRELGVVRTQERGISPLLVGQRSAHYKFLLDPSNCPVESSTGNNQTTGEYNQAMKSARARTHWPEGPSSSPTLTALYRIRAQTDDSEVLEVKRSRIHNYGLFAKVRFAKGDMVVEYAGEIVRHSVADCRERYYEEEMLMGQCCYMFRLDEHYVVDATLRGNTARFINHSCNPNCVCRVVEDPVPLASEDDASFRGVVRASHKKHIMIVAKNDIRAGEEITYDYQFAVESEKLAYLSLMENYAQKNKLAALSATMKVLRYL</sequence>
<evidence type="ECO:0000256" key="10">
    <source>
        <dbReference type="SAM" id="MobiDB-lite"/>
    </source>
</evidence>
<dbReference type="Proteomes" id="UP000541610">
    <property type="component" value="Unassembled WGS sequence"/>
</dbReference>
<dbReference type="EMBL" id="JABANP010000081">
    <property type="protein sequence ID" value="KAF4691277.1"/>
    <property type="molecule type" value="Genomic_DNA"/>
</dbReference>
<dbReference type="InterPro" id="IPR001214">
    <property type="entry name" value="SET_dom"/>
</dbReference>
<keyword evidence="1" id="KW-0479">Metal-binding</keyword>
<feature type="domain" description="SET" evidence="13">
    <location>
        <begin position="1637"/>
        <end position="1774"/>
    </location>
</feature>
<organism evidence="14 15">
    <name type="scientific">Perkinsus olseni</name>
    <name type="common">Perkinsus atlanticus</name>
    <dbReference type="NCBI Taxonomy" id="32597"/>
    <lineage>
        <taxon>Eukaryota</taxon>
        <taxon>Sar</taxon>
        <taxon>Alveolata</taxon>
        <taxon>Perkinsozoa</taxon>
        <taxon>Perkinsea</taxon>
        <taxon>Perkinsida</taxon>
        <taxon>Perkinsidae</taxon>
        <taxon>Perkinsus</taxon>
    </lineage>
</organism>
<dbReference type="InterPro" id="IPR011011">
    <property type="entry name" value="Znf_FYVE_PHD"/>
</dbReference>
<evidence type="ECO:0000256" key="4">
    <source>
        <dbReference type="ARBA" id="ARBA00022853"/>
    </source>
</evidence>
<dbReference type="InterPro" id="IPR013083">
    <property type="entry name" value="Znf_RING/FYVE/PHD"/>
</dbReference>
<dbReference type="PROSITE" id="PS01359">
    <property type="entry name" value="ZF_PHD_1"/>
    <property type="match status" value="1"/>
</dbReference>
<feature type="region of interest" description="Disordered" evidence="10">
    <location>
        <begin position="1128"/>
        <end position="1153"/>
    </location>
</feature>
<feature type="region of interest" description="Disordered" evidence="10">
    <location>
        <begin position="185"/>
        <end position="286"/>
    </location>
</feature>
<dbReference type="InterPro" id="IPR001965">
    <property type="entry name" value="Znf_PHD"/>
</dbReference>
<name>A0A7J6P617_PEROL</name>
<evidence type="ECO:0000256" key="6">
    <source>
        <dbReference type="ARBA" id="ARBA00023117"/>
    </source>
</evidence>
<dbReference type="SUPFAM" id="SSF82199">
    <property type="entry name" value="SET domain"/>
    <property type="match status" value="1"/>
</dbReference>
<dbReference type="GO" id="GO:0008270">
    <property type="term" value="F:zinc ion binding"/>
    <property type="evidence" value="ECO:0007669"/>
    <property type="project" value="UniProtKB-KW"/>
</dbReference>
<dbReference type="Gene3D" id="2.170.270.10">
    <property type="entry name" value="SET domain"/>
    <property type="match status" value="1"/>
</dbReference>
<dbReference type="SUPFAM" id="SSF57903">
    <property type="entry name" value="FYVE/PHD zinc finger"/>
    <property type="match status" value="2"/>
</dbReference>
<dbReference type="PROSITE" id="PS50014">
    <property type="entry name" value="BROMODOMAIN_2"/>
    <property type="match status" value="1"/>
</dbReference>
<keyword evidence="3" id="KW-0862">Zinc</keyword>
<keyword evidence="5" id="KW-0805">Transcription regulation</keyword>
<dbReference type="SUPFAM" id="SSF47370">
    <property type="entry name" value="Bromodomain"/>
    <property type="match status" value="1"/>
</dbReference>
<dbReference type="CDD" id="cd04369">
    <property type="entry name" value="Bromodomain"/>
    <property type="match status" value="1"/>
</dbReference>
<feature type="compositionally biased region" description="Basic and acidic residues" evidence="10">
    <location>
        <begin position="185"/>
        <end position="198"/>
    </location>
</feature>
<dbReference type="InterPro" id="IPR019787">
    <property type="entry name" value="Znf_PHD-finger"/>
</dbReference>
<dbReference type="Gene3D" id="3.30.160.360">
    <property type="match status" value="1"/>
</dbReference>
<dbReference type="SMART" id="SM00249">
    <property type="entry name" value="PHD"/>
    <property type="match status" value="3"/>
</dbReference>
<evidence type="ECO:0000259" key="11">
    <source>
        <dbReference type="PROSITE" id="PS50014"/>
    </source>
</evidence>
<evidence type="ECO:0000256" key="8">
    <source>
        <dbReference type="PROSITE-ProRule" id="PRU00035"/>
    </source>
</evidence>
<dbReference type="InterPro" id="IPR001487">
    <property type="entry name" value="Bromodomain"/>
</dbReference>
<dbReference type="SMART" id="SM00317">
    <property type="entry name" value="SET"/>
    <property type="match status" value="1"/>
</dbReference>
<evidence type="ECO:0000256" key="7">
    <source>
        <dbReference type="ARBA" id="ARBA00023163"/>
    </source>
</evidence>
<dbReference type="InterPro" id="IPR046341">
    <property type="entry name" value="SET_dom_sf"/>
</dbReference>
<dbReference type="PANTHER" id="PTHR45838:SF4">
    <property type="entry name" value="HISTONE-LYSINE N-METHYLTRANSFERASE TRITHORAX"/>
    <property type="match status" value="1"/>
</dbReference>
<evidence type="ECO:0000259" key="13">
    <source>
        <dbReference type="PROSITE" id="PS50280"/>
    </source>
</evidence>
<keyword evidence="7" id="KW-0804">Transcription</keyword>
<accession>A0A7J6P617</accession>
<feature type="compositionally biased region" description="Low complexity" evidence="10">
    <location>
        <begin position="1130"/>
        <end position="1149"/>
    </location>
</feature>
<evidence type="ECO:0000256" key="3">
    <source>
        <dbReference type="ARBA" id="ARBA00022833"/>
    </source>
</evidence>
<dbReference type="InterPro" id="IPR019786">
    <property type="entry name" value="Zinc_finger_PHD-type_CS"/>
</dbReference>
<dbReference type="PANTHER" id="PTHR45838">
    <property type="entry name" value="HISTONE-LYSINE-N-METHYLTRANSFERASE 2 KMT2 FAMILY MEMBER"/>
    <property type="match status" value="1"/>
</dbReference>
<evidence type="ECO:0000313" key="14">
    <source>
        <dbReference type="EMBL" id="KAF4691277.1"/>
    </source>
</evidence>